<evidence type="ECO:0000313" key="4">
    <source>
        <dbReference type="Proteomes" id="UP000598174"/>
    </source>
</evidence>
<dbReference type="Proteomes" id="UP000598174">
    <property type="component" value="Unassembled WGS sequence"/>
</dbReference>
<dbReference type="Pfam" id="PF01522">
    <property type="entry name" value="Polysacc_deac_1"/>
    <property type="match status" value="1"/>
</dbReference>
<dbReference type="PROSITE" id="PS51677">
    <property type="entry name" value="NODB"/>
    <property type="match status" value="1"/>
</dbReference>
<accession>A0A919J5N6</accession>
<feature type="compositionally biased region" description="Low complexity" evidence="1">
    <location>
        <begin position="70"/>
        <end position="104"/>
    </location>
</feature>
<keyword evidence="4" id="KW-1185">Reference proteome</keyword>
<sequence length="310" mass="33682">MLLLAFAPVLLLAVHHLHRARPGRRTTTRDIRKPNDVVVRRDFIRAMMWAAALLTLASCESGPGSAHDGPTTAPAAATSSPVSPVSPTSSSPSPSLTLPQPVTPGLTASRRTTGSAAVALTFDDGPDPAITPRLLDMLKANHVTATFCLVGSRVHSYPRLTARIAAEGHTLCNHSWSHAEHLYQRTDAQILHDLQRTNAEIRKAAPGAPIHYFRAPYGNFTPRLTGLAARLDLTSLGWSVDDQCYLIDRYGTGPAMVRHMSARVRRDTRPGSIILSHDLGKPQTLNTYRQLLPWLRTRYGLAAMPAGGLH</sequence>
<reference evidence="3" key="1">
    <citation type="submission" date="2021-01" db="EMBL/GenBank/DDBJ databases">
        <title>Whole genome shotgun sequence of Actinoplanes ferrugineus NBRC 15555.</title>
        <authorList>
            <person name="Komaki H."/>
            <person name="Tamura T."/>
        </authorList>
    </citation>
    <scope>NUCLEOTIDE SEQUENCE</scope>
    <source>
        <strain evidence="3">NBRC 15555</strain>
    </source>
</reference>
<dbReference type="InterPro" id="IPR050248">
    <property type="entry name" value="Polysacc_deacetylase_ArnD"/>
</dbReference>
<evidence type="ECO:0000313" key="3">
    <source>
        <dbReference type="EMBL" id="GIE13797.1"/>
    </source>
</evidence>
<protein>
    <recommendedName>
        <fullName evidence="2">NodB homology domain-containing protein</fullName>
    </recommendedName>
</protein>
<name>A0A919J5N6_9ACTN</name>
<dbReference type="EMBL" id="BOMM01000050">
    <property type="protein sequence ID" value="GIE13797.1"/>
    <property type="molecule type" value="Genomic_DNA"/>
</dbReference>
<dbReference type="CDD" id="cd10917">
    <property type="entry name" value="CE4_NodB_like_6s_7s"/>
    <property type="match status" value="1"/>
</dbReference>
<dbReference type="PANTHER" id="PTHR10587">
    <property type="entry name" value="GLYCOSYL TRANSFERASE-RELATED"/>
    <property type="match status" value="1"/>
</dbReference>
<dbReference type="Gene3D" id="3.20.20.370">
    <property type="entry name" value="Glycoside hydrolase/deacetylase"/>
    <property type="match status" value="1"/>
</dbReference>
<proteinExistence type="predicted"/>
<dbReference type="SUPFAM" id="SSF88713">
    <property type="entry name" value="Glycoside hydrolase/deacetylase"/>
    <property type="match status" value="1"/>
</dbReference>
<dbReference type="InterPro" id="IPR002509">
    <property type="entry name" value="NODB_dom"/>
</dbReference>
<evidence type="ECO:0000256" key="1">
    <source>
        <dbReference type="SAM" id="MobiDB-lite"/>
    </source>
</evidence>
<feature type="domain" description="NodB homology" evidence="2">
    <location>
        <begin position="116"/>
        <end position="304"/>
    </location>
</feature>
<dbReference type="InterPro" id="IPR011330">
    <property type="entry name" value="Glyco_hydro/deAcase_b/a-brl"/>
</dbReference>
<dbReference type="GO" id="GO:0005975">
    <property type="term" value="P:carbohydrate metabolic process"/>
    <property type="evidence" value="ECO:0007669"/>
    <property type="project" value="InterPro"/>
</dbReference>
<comment type="caution">
    <text evidence="3">The sequence shown here is derived from an EMBL/GenBank/DDBJ whole genome shotgun (WGS) entry which is preliminary data.</text>
</comment>
<dbReference type="GO" id="GO:0016810">
    <property type="term" value="F:hydrolase activity, acting on carbon-nitrogen (but not peptide) bonds"/>
    <property type="evidence" value="ECO:0007669"/>
    <property type="project" value="InterPro"/>
</dbReference>
<evidence type="ECO:0000259" key="2">
    <source>
        <dbReference type="PROSITE" id="PS51677"/>
    </source>
</evidence>
<dbReference type="AlphaFoldDB" id="A0A919J5N6"/>
<gene>
    <name evidence="3" type="ORF">Afe05nite_56370</name>
</gene>
<organism evidence="3 4">
    <name type="scientific">Paractinoplanes ferrugineus</name>
    <dbReference type="NCBI Taxonomy" id="113564"/>
    <lineage>
        <taxon>Bacteria</taxon>
        <taxon>Bacillati</taxon>
        <taxon>Actinomycetota</taxon>
        <taxon>Actinomycetes</taxon>
        <taxon>Micromonosporales</taxon>
        <taxon>Micromonosporaceae</taxon>
        <taxon>Paractinoplanes</taxon>
    </lineage>
</organism>
<feature type="region of interest" description="Disordered" evidence="1">
    <location>
        <begin position="61"/>
        <end position="110"/>
    </location>
</feature>
<dbReference type="PANTHER" id="PTHR10587:SF137">
    <property type="entry name" value="4-DEOXY-4-FORMAMIDO-L-ARABINOSE-PHOSPHOUNDECAPRENOL DEFORMYLASE ARND-RELATED"/>
    <property type="match status" value="1"/>
</dbReference>